<dbReference type="EMBL" id="KJ776828">
    <property type="protein sequence ID" value="AIA19611.1"/>
    <property type="molecule type" value="Genomic_DNA"/>
</dbReference>
<dbReference type="EMBL" id="KJ776833">
    <property type="protein sequence ID" value="AIA20656.1"/>
    <property type="molecule type" value="Genomic_DNA"/>
</dbReference>
<evidence type="ECO:0000256" key="1">
    <source>
        <dbReference type="ARBA" id="ARBA00022730"/>
    </source>
</evidence>
<gene>
    <name evidence="5" type="primary">rps20</name>
</gene>
<dbReference type="InterPro" id="IPR002583">
    <property type="entry name" value="Ribosomal_bS20"/>
</dbReference>
<dbReference type="EMBL" id="KJ776831">
    <property type="protein sequence ID" value="AIA20238.1"/>
    <property type="molecule type" value="Genomic_DNA"/>
</dbReference>
<keyword evidence="2" id="KW-0694">RNA-binding</keyword>
<keyword evidence="1" id="KW-0699">rRNA-binding</keyword>
<keyword evidence="3 5" id="KW-0689">Ribosomal protein</keyword>
<reference evidence="5" key="1">
    <citation type="journal article" date="2014" name="Sci. Rep.">
        <title>Minimally destructive sampling of type specimens of Pyropia (Bangiales, Rhodophyta) recovers complete plastid and mitochondrial genomes.</title>
        <authorList>
            <person name="Hughey J.R."/>
            <person name="Gabrielson P.W."/>
            <person name="Rohmer L."/>
            <person name="Tortolani J."/>
            <person name="Silva M."/>
            <person name="Miller K.A."/>
            <person name="Young J.D."/>
            <person name="Martell C."/>
            <person name="Ruediger E."/>
        </authorList>
    </citation>
    <scope>NUCLEOTIDE SEQUENCE</scope>
</reference>
<dbReference type="GO" id="GO:0003735">
    <property type="term" value="F:structural constituent of ribosome"/>
    <property type="evidence" value="ECO:0007669"/>
    <property type="project" value="InterPro"/>
</dbReference>
<name>A0A059XCA6_PYRPE</name>
<dbReference type="Gene3D" id="1.20.58.110">
    <property type="entry name" value="Ribosomal protein S20"/>
    <property type="match status" value="1"/>
</dbReference>
<keyword evidence="4" id="KW-0687">Ribonucleoprotein</keyword>
<dbReference type="SUPFAM" id="SSF46992">
    <property type="entry name" value="Ribosomal protein S20"/>
    <property type="match status" value="1"/>
</dbReference>
<sequence length="42" mass="4648">MSQVYSKIDKAVKKGAFHSNTGARKKARLARALSCAKKNRID</sequence>
<dbReference type="Pfam" id="PF01649">
    <property type="entry name" value="Ribosomal_S20p"/>
    <property type="match status" value="1"/>
</dbReference>
<dbReference type="GO" id="GO:0019843">
    <property type="term" value="F:rRNA binding"/>
    <property type="evidence" value="ECO:0007669"/>
    <property type="project" value="UniProtKB-KW"/>
</dbReference>
<evidence type="ECO:0000256" key="4">
    <source>
        <dbReference type="ARBA" id="ARBA00023274"/>
    </source>
</evidence>
<dbReference type="EMBL" id="KJ776834">
    <property type="protein sequence ID" value="AIA20865.1"/>
    <property type="molecule type" value="Genomic_DNA"/>
</dbReference>
<dbReference type="GO" id="GO:0005840">
    <property type="term" value="C:ribosome"/>
    <property type="evidence" value="ECO:0007669"/>
    <property type="project" value="UniProtKB-KW"/>
</dbReference>
<protein>
    <submittedName>
        <fullName evidence="5">30S ribosomal protein S20</fullName>
    </submittedName>
</protein>
<accession>A0A059XCA6</accession>
<dbReference type="EMBL" id="KJ776827">
    <property type="protein sequence ID" value="AIA19402.1"/>
    <property type="molecule type" value="Genomic_DNA"/>
</dbReference>
<dbReference type="EMBL" id="KJ776832">
    <property type="protein sequence ID" value="AIA20447.1"/>
    <property type="molecule type" value="Genomic_DNA"/>
</dbReference>
<dbReference type="AlphaFoldDB" id="A0A059XCA6"/>
<dbReference type="EMBL" id="KJ776835">
    <property type="protein sequence ID" value="AIA21074.1"/>
    <property type="molecule type" value="Genomic_DNA"/>
</dbReference>
<dbReference type="NCBIfam" id="TIGR00029">
    <property type="entry name" value="S20"/>
    <property type="match status" value="1"/>
</dbReference>
<evidence type="ECO:0000256" key="3">
    <source>
        <dbReference type="ARBA" id="ARBA00022980"/>
    </source>
</evidence>
<evidence type="ECO:0000313" key="5">
    <source>
        <dbReference type="EMBL" id="AIA19611.1"/>
    </source>
</evidence>
<proteinExistence type="predicted"/>
<evidence type="ECO:0000256" key="2">
    <source>
        <dbReference type="ARBA" id="ARBA00022884"/>
    </source>
</evidence>
<dbReference type="GO" id="GO:0006412">
    <property type="term" value="P:translation"/>
    <property type="evidence" value="ECO:0007669"/>
    <property type="project" value="InterPro"/>
</dbReference>
<dbReference type="EMBL" id="KJ776830">
    <property type="protein sequence ID" value="AIA20029.1"/>
    <property type="molecule type" value="Genomic_DNA"/>
</dbReference>
<keyword evidence="5" id="KW-0934">Plastid</keyword>
<dbReference type="EMBL" id="KJ776829">
    <property type="protein sequence ID" value="AIA19820.1"/>
    <property type="molecule type" value="Genomic_DNA"/>
</dbReference>
<geneLocation type="plastid" evidence="5"/>
<organism evidence="5">
    <name type="scientific">Pyropia perforata</name>
    <name type="common">Red alga</name>
    <name type="synonym">Porphyra perforata</name>
    <dbReference type="NCBI Taxonomy" id="182771"/>
    <lineage>
        <taxon>Eukaryota</taxon>
        <taxon>Rhodophyta</taxon>
        <taxon>Bangiophyceae</taxon>
        <taxon>Bangiales</taxon>
        <taxon>Bangiaceae</taxon>
        <taxon>Pyropia</taxon>
    </lineage>
</organism>
<dbReference type="GO" id="GO:1990904">
    <property type="term" value="C:ribonucleoprotein complex"/>
    <property type="evidence" value="ECO:0007669"/>
    <property type="project" value="UniProtKB-KW"/>
</dbReference>
<dbReference type="InterPro" id="IPR036510">
    <property type="entry name" value="Ribosomal_bS20_sf"/>
</dbReference>